<dbReference type="GO" id="GO:0016616">
    <property type="term" value="F:oxidoreductase activity, acting on the CH-OH group of donors, NAD or NADP as acceptor"/>
    <property type="evidence" value="ECO:0007669"/>
    <property type="project" value="InterPro"/>
</dbReference>
<dbReference type="InterPro" id="IPR006176">
    <property type="entry name" value="3-OHacyl-CoA_DH_NAD-bd"/>
</dbReference>
<dbReference type="Pfam" id="PF00725">
    <property type="entry name" value="3HCDH"/>
    <property type="match status" value="1"/>
</dbReference>
<name>A0A9W6Q1D6_9ACTN</name>
<dbReference type="EMBL" id="BSRZ01000016">
    <property type="protein sequence ID" value="GLW66668.1"/>
    <property type="molecule type" value="Genomic_DNA"/>
</dbReference>
<evidence type="ECO:0000256" key="2">
    <source>
        <dbReference type="ARBA" id="ARBA00009463"/>
    </source>
</evidence>
<dbReference type="InterPro" id="IPR008927">
    <property type="entry name" value="6-PGluconate_DH-like_C_sf"/>
</dbReference>
<dbReference type="Pfam" id="PF02737">
    <property type="entry name" value="3HCDH_N"/>
    <property type="match status" value="1"/>
</dbReference>
<reference evidence="7" key="1">
    <citation type="submission" date="2023-02" db="EMBL/GenBank/DDBJ databases">
        <title>Actinomadura rubrobrunea NBRC 14622.</title>
        <authorList>
            <person name="Ichikawa N."/>
            <person name="Sato H."/>
            <person name="Tonouchi N."/>
        </authorList>
    </citation>
    <scope>NUCLEOTIDE SEQUENCE</scope>
    <source>
        <strain evidence="7">NBRC 14622</strain>
    </source>
</reference>
<proteinExistence type="inferred from homology"/>
<dbReference type="Gene3D" id="1.10.1040.10">
    <property type="entry name" value="N-(1-d-carboxylethyl)-l-norvaline Dehydrogenase, domain 2"/>
    <property type="match status" value="1"/>
</dbReference>
<organism evidence="7 8">
    <name type="scientific">Actinomadura rubrobrunea</name>
    <dbReference type="NCBI Taxonomy" id="115335"/>
    <lineage>
        <taxon>Bacteria</taxon>
        <taxon>Bacillati</taxon>
        <taxon>Actinomycetota</taxon>
        <taxon>Actinomycetes</taxon>
        <taxon>Streptosporangiales</taxon>
        <taxon>Thermomonosporaceae</taxon>
        <taxon>Actinomadura</taxon>
    </lineage>
</organism>
<dbReference type="InterPro" id="IPR036291">
    <property type="entry name" value="NAD(P)-bd_dom_sf"/>
</dbReference>
<dbReference type="PANTHER" id="PTHR48075:SF5">
    <property type="entry name" value="3-HYDROXYBUTYRYL-COA DEHYDROGENASE"/>
    <property type="match status" value="1"/>
</dbReference>
<gene>
    <name evidence="7" type="primary">paaH</name>
    <name evidence="7" type="ORF">Arub01_49120</name>
</gene>
<accession>A0A9W6Q1D6</accession>
<comment type="caution">
    <text evidence="7">The sequence shown here is derived from an EMBL/GenBank/DDBJ whole genome shotgun (WGS) entry which is preliminary data.</text>
</comment>
<dbReference type="Gene3D" id="3.40.50.720">
    <property type="entry name" value="NAD(P)-binding Rossmann-like Domain"/>
    <property type="match status" value="1"/>
</dbReference>
<keyword evidence="3" id="KW-0560">Oxidoreductase</keyword>
<protein>
    <submittedName>
        <fullName evidence="7">3-hydroxybutyryl-CoA dehydrogenase</fullName>
    </submittedName>
</protein>
<dbReference type="SUPFAM" id="SSF51735">
    <property type="entry name" value="NAD(P)-binding Rossmann-fold domains"/>
    <property type="match status" value="1"/>
</dbReference>
<dbReference type="Proteomes" id="UP001165124">
    <property type="component" value="Unassembled WGS sequence"/>
</dbReference>
<comment type="similarity">
    <text evidence="2">Belongs to the 3-hydroxyacyl-CoA dehydrogenase family.</text>
</comment>
<evidence type="ECO:0000256" key="3">
    <source>
        <dbReference type="ARBA" id="ARBA00023002"/>
    </source>
</evidence>
<dbReference type="FunFam" id="3.40.50.720:FF:000009">
    <property type="entry name" value="Fatty oxidation complex, alpha subunit"/>
    <property type="match status" value="1"/>
</dbReference>
<feature type="domain" description="3-hydroxyacyl-CoA dehydrogenase C-terminal" evidence="5">
    <location>
        <begin position="179"/>
        <end position="274"/>
    </location>
</feature>
<dbReference type="SUPFAM" id="SSF48179">
    <property type="entry name" value="6-phosphogluconate dehydrogenase C-terminal domain-like"/>
    <property type="match status" value="1"/>
</dbReference>
<dbReference type="InterPro" id="IPR006108">
    <property type="entry name" value="3HC_DH_C"/>
</dbReference>
<evidence type="ECO:0000259" key="6">
    <source>
        <dbReference type="Pfam" id="PF02737"/>
    </source>
</evidence>
<sequence>MIGAGTMGLGIAYVLSAAGGTVTVVEPDDRQAQAARTRIAEVARRAVERGKLGSEEADALVGRIVVASSLEQVEAAAPDVVVEAVPERLELKRTVLREAEALKPRMLATNTSGLSIDAIAEGLTEPAAFIGLHFFNPVWAMPLVEIVRGSATGDATLRAARELVARIGKESIVVKDTPGFATSRLGVALGLEAMRMLEEGVGEAADIDRAMELGYRHPMGPLRLTDLVGLDVRLDIARHLAETYGPRFAPPRILEEKVAKGELGKKSGRGFYDWSE</sequence>
<keyword evidence="8" id="KW-1185">Reference proteome</keyword>
<dbReference type="InterPro" id="IPR013328">
    <property type="entry name" value="6PGD_dom2"/>
</dbReference>
<feature type="domain" description="3-hydroxyacyl-CoA dehydrogenase NAD binding" evidence="6">
    <location>
        <begin position="2"/>
        <end position="177"/>
    </location>
</feature>
<evidence type="ECO:0000256" key="4">
    <source>
        <dbReference type="PIRSR" id="PIRSR000105-1"/>
    </source>
</evidence>
<feature type="site" description="Important for catalytic activity" evidence="4">
    <location>
        <position position="133"/>
    </location>
</feature>
<dbReference type="GO" id="GO:0070403">
    <property type="term" value="F:NAD+ binding"/>
    <property type="evidence" value="ECO:0007669"/>
    <property type="project" value="InterPro"/>
</dbReference>
<dbReference type="GO" id="GO:0006631">
    <property type="term" value="P:fatty acid metabolic process"/>
    <property type="evidence" value="ECO:0007669"/>
    <property type="project" value="InterPro"/>
</dbReference>
<evidence type="ECO:0000313" key="7">
    <source>
        <dbReference type="EMBL" id="GLW66668.1"/>
    </source>
</evidence>
<dbReference type="PIRSF" id="PIRSF000105">
    <property type="entry name" value="HCDH"/>
    <property type="match status" value="1"/>
</dbReference>
<dbReference type="PANTHER" id="PTHR48075">
    <property type="entry name" value="3-HYDROXYACYL-COA DEHYDROGENASE FAMILY PROTEIN"/>
    <property type="match status" value="1"/>
</dbReference>
<comment type="pathway">
    <text evidence="1">Lipid metabolism; butanoate metabolism.</text>
</comment>
<dbReference type="AlphaFoldDB" id="A0A9W6Q1D6"/>
<evidence type="ECO:0000259" key="5">
    <source>
        <dbReference type="Pfam" id="PF00725"/>
    </source>
</evidence>
<evidence type="ECO:0000256" key="1">
    <source>
        <dbReference type="ARBA" id="ARBA00005086"/>
    </source>
</evidence>
<dbReference type="InterPro" id="IPR022694">
    <property type="entry name" value="3-OHacyl-CoA_DH"/>
</dbReference>
<evidence type="ECO:0000313" key="8">
    <source>
        <dbReference type="Proteomes" id="UP001165124"/>
    </source>
</evidence>